<gene>
    <name evidence="2" type="ORF">LMG19083_05006</name>
</gene>
<feature type="domain" description="DNA-binding protein H-NS-like C-terminal" evidence="1">
    <location>
        <begin position="99"/>
        <end position="142"/>
    </location>
</feature>
<dbReference type="Gene3D" id="4.10.430.10">
    <property type="entry name" value="Histone-like protein H-NS, C-terminal domain"/>
    <property type="match status" value="1"/>
</dbReference>
<comment type="caution">
    <text evidence="2">The sequence shown here is derived from an EMBL/GenBank/DDBJ whole genome shotgun (WGS) entry which is preliminary data.</text>
</comment>
<evidence type="ECO:0000259" key="1">
    <source>
        <dbReference type="SMART" id="SM00528"/>
    </source>
</evidence>
<evidence type="ECO:0000313" key="2">
    <source>
        <dbReference type="EMBL" id="CAJ0809722.1"/>
    </source>
</evidence>
<proteinExistence type="predicted"/>
<dbReference type="InterPro" id="IPR027444">
    <property type="entry name" value="H-NS_C_dom"/>
</dbReference>
<dbReference type="RefSeq" id="WP_428984172.1">
    <property type="nucleotide sequence ID" value="NZ_CATZBU010000033.1"/>
</dbReference>
<accession>A0ABM9JZZ5</accession>
<dbReference type="EMBL" id="CATZBU010000033">
    <property type="protein sequence ID" value="CAJ0809722.1"/>
    <property type="molecule type" value="Genomic_DNA"/>
</dbReference>
<organism evidence="2 3">
    <name type="scientific">Ralstonia psammae</name>
    <dbReference type="NCBI Taxonomy" id="3058598"/>
    <lineage>
        <taxon>Bacteria</taxon>
        <taxon>Pseudomonadati</taxon>
        <taxon>Pseudomonadota</taxon>
        <taxon>Betaproteobacteria</taxon>
        <taxon>Burkholderiales</taxon>
        <taxon>Burkholderiaceae</taxon>
        <taxon>Ralstonia</taxon>
    </lineage>
</organism>
<keyword evidence="3" id="KW-1185">Reference proteome</keyword>
<name>A0ABM9JZZ5_9RALS</name>
<dbReference type="SUPFAM" id="SSF81273">
    <property type="entry name" value="H-NS histone-like proteins"/>
    <property type="match status" value="1"/>
</dbReference>
<evidence type="ECO:0000313" key="3">
    <source>
        <dbReference type="Proteomes" id="UP001189813"/>
    </source>
</evidence>
<dbReference type="InterPro" id="IPR037150">
    <property type="entry name" value="H-NS_C_dom_sf"/>
</dbReference>
<dbReference type="SMART" id="SM00528">
    <property type="entry name" value="HNS"/>
    <property type="match status" value="1"/>
</dbReference>
<protein>
    <recommendedName>
        <fullName evidence="1">DNA-binding protein H-NS-like C-terminal domain-containing protein</fullName>
    </recommendedName>
</protein>
<reference evidence="2 3" key="1">
    <citation type="submission" date="2023-07" db="EMBL/GenBank/DDBJ databases">
        <authorList>
            <person name="Peeters C."/>
        </authorList>
    </citation>
    <scope>NUCLEOTIDE SEQUENCE [LARGE SCALE GENOMIC DNA]</scope>
    <source>
        <strain evidence="2 3">LMG 19083</strain>
    </source>
</reference>
<dbReference type="Proteomes" id="UP001189813">
    <property type="component" value="Unassembled WGS sequence"/>
</dbReference>
<sequence>MEIAAQLDERRSRAEAIAWVQEQVALHGLTLSQLKAAGCFAAPKRQPVTKFKGNSRWNAMPRSATELRQRAEAIVWIRTQITRHGLSYAQLQAAGCFGTARQRAGQAQYRNAQGQTWDGRSEMPEWLQRAIAAGQSAEHFRVT</sequence>
<dbReference type="Pfam" id="PF00816">
    <property type="entry name" value="Histone_HNS"/>
    <property type="match status" value="1"/>
</dbReference>